<evidence type="ECO:0000313" key="6">
    <source>
        <dbReference type="Proteomes" id="UP001196413"/>
    </source>
</evidence>
<keyword evidence="6" id="KW-1185">Reference proteome</keyword>
<name>A0AAD5ME60_PARTN</name>
<protein>
    <submittedName>
        <fullName evidence="5">Chromobox protein 1</fullName>
    </submittedName>
</protein>
<dbReference type="InterPro" id="IPR017984">
    <property type="entry name" value="Chromo_dom_subgr"/>
</dbReference>
<feature type="region of interest" description="Disordered" evidence="3">
    <location>
        <begin position="67"/>
        <end position="88"/>
    </location>
</feature>
<dbReference type="GO" id="GO:0000792">
    <property type="term" value="C:heterochromatin"/>
    <property type="evidence" value="ECO:0007669"/>
    <property type="project" value="UniProtKB-ARBA"/>
</dbReference>
<dbReference type="InterPro" id="IPR023779">
    <property type="entry name" value="Chromodomain_CS"/>
</dbReference>
<comment type="subcellular location">
    <subcellularLocation>
        <location evidence="1">Nucleus</location>
    </subcellularLocation>
</comment>
<organism evidence="5 6">
    <name type="scientific">Parelaphostrongylus tenuis</name>
    <name type="common">Meningeal worm</name>
    <dbReference type="NCBI Taxonomy" id="148309"/>
    <lineage>
        <taxon>Eukaryota</taxon>
        <taxon>Metazoa</taxon>
        <taxon>Ecdysozoa</taxon>
        <taxon>Nematoda</taxon>
        <taxon>Chromadorea</taxon>
        <taxon>Rhabditida</taxon>
        <taxon>Rhabditina</taxon>
        <taxon>Rhabditomorpha</taxon>
        <taxon>Strongyloidea</taxon>
        <taxon>Metastrongylidae</taxon>
        <taxon>Parelaphostrongylus</taxon>
    </lineage>
</organism>
<evidence type="ECO:0000256" key="2">
    <source>
        <dbReference type="ARBA" id="ARBA00023242"/>
    </source>
</evidence>
<keyword evidence="2" id="KW-0539">Nucleus</keyword>
<dbReference type="SUPFAM" id="SSF54160">
    <property type="entry name" value="Chromo domain-like"/>
    <property type="match status" value="2"/>
</dbReference>
<dbReference type="InterPro" id="IPR023780">
    <property type="entry name" value="Chromo_domain"/>
</dbReference>
<dbReference type="GO" id="GO:0005634">
    <property type="term" value="C:nucleus"/>
    <property type="evidence" value="ECO:0007669"/>
    <property type="project" value="UniProtKB-SubCell"/>
</dbReference>
<evidence type="ECO:0000256" key="3">
    <source>
        <dbReference type="SAM" id="MobiDB-lite"/>
    </source>
</evidence>
<dbReference type="InterPro" id="IPR051219">
    <property type="entry name" value="Heterochromatin_chromo-domain"/>
</dbReference>
<dbReference type="InterPro" id="IPR016197">
    <property type="entry name" value="Chromo-like_dom_sf"/>
</dbReference>
<dbReference type="InterPro" id="IPR000953">
    <property type="entry name" value="Chromo/chromo_shadow_dom"/>
</dbReference>
<dbReference type="PANTHER" id="PTHR22812">
    <property type="entry name" value="CHROMOBOX PROTEIN"/>
    <property type="match status" value="1"/>
</dbReference>
<gene>
    <name evidence="5" type="primary">CBX1_1</name>
    <name evidence="5" type="ORF">KIN20_002398</name>
</gene>
<dbReference type="Proteomes" id="UP001196413">
    <property type="component" value="Unassembled WGS sequence"/>
</dbReference>
<dbReference type="AlphaFoldDB" id="A0AAD5ME60"/>
<dbReference type="CDD" id="cd00034">
    <property type="entry name" value="CSD"/>
    <property type="match status" value="1"/>
</dbReference>
<dbReference type="PROSITE" id="PS50013">
    <property type="entry name" value="CHROMO_2"/>
    <property type="match status" value="1"/>
</dbReference>
<dbReference type="Pfam" id="PF01393">
    <property type="entry name" value="Chromo_shadow"/>
    <property type="match status" value="1"/>
</dbReference>
<dbReference type="Gene3D" id="2.40.50.40">
    <property type="match status" value="2"/>
</dbReference>
<dbReference type="Pfam" id="PF00385">
    <property type="entry name" value="Chromo"/>
    <property type="match status" value="1"/>
</dbReference>
<feature type="domain" description="Chromo" evidence="4">
    <location>
        <begin position="18"/>
        <end position="77"/>
    </location>
</feature>
<dbReference type="PROSITE" id="PS00598">
    <property type="entry name" value="CHROMO_1"/>
    <property type="match status" value="1"/>
</dbReference>
<proteinExistence type="predicted"/>
<evidence type="ECO:0000313" key="5">
    <source>
        <dbReference type="EMBL" id="KAJ1347362.1"/>
    </source>
</evidence>
<accession>A0AAD5ME60</accession>
<reference evidence="5" key="1">
    <citation type="submission" date="2021-06" db="EMBL/GenBank/DDBJ databases">
        <title>Parelaphostrongylus tenuis whole genome reference sequence.</title>
        <authorList>
            <person name="Garwood T.J."/>
            <person name="Larsen P.A."/>
            <person name="Fountain-Jones N.M."/>
            <person name="Garbe J.R."/>
            <person name="Macchietto M.G."/>
            <person name="Kania S.A."/>
            <person name="Gerhold R.W."/>
            <person name="Richards J.E."/>
            <person name="Wolf T.M."/>
        </authorList>
    </citation>
    <scope>NUCLEOTIDE SEQUENCE</scope>
    <source>
        <strain evidence="5">MNPRO001-30</strain>
        <tissue evidence="5">Meninges</tissue>
    </source>
</reference>
<dbReference type="SMART" id="SM00300">
    <property type="entry name" value="ChSh"/>
    <property type="match status" value="1"/>
</dbReference>
<evidence type="ECO:0000259" key="4">
    <source>
        <dbReference type="PROSITE" id="PS50013"/>
    </source>
</evidence>
<dbReference type="EMBL" id="JAHQIW010000304">
    <property type="protein sequence ID" value="KAJ1347362.1"/>
    <property type="molecule type" value="Genomic_DNA"/>
</dbReference>
<dbReference type="InterPro" id="IPR008251">
    <property type="entry name" value="Chromo_shadow_dom"/>
</dbReference>
<evidence type="ECO:0000256" key="1">
    <source>
        <dbReference type="ARBA" id="ARBA00004123"/>
    </source>
</evidence>
<comment type="caution">
    <text evidence="5">The sequence shown here is derived from an EMBL/GenBank/DDBJ whole genome shotgun (WGS) entry which is preliminary data.</text>
</comment>
<dbReference type="PRINTS" id="PR00504">
    <property type="entry name" value="CHROMODOMAIN"/>
</dbReference>
<sequence length="144" mass="16925">MGKDKKRGEDDESGDSVYVVESILNKRKTKEGKVEYLVRWQGYPLEDSTWEPEENVTCHELLAEFERTRSKTEKKESSSASSEKREEKQLYRIVGMTDAPGEPHFLIKWKDDTADLVPAKEAHEKYPQDVIRFYEERIKIQTRI</sequence>
<dbReference type="SMART" id="SM00298">
    <property type="entry name" value="CHROMO"/>
    <property type="match status" value="2"/>
</dbReference>